<reference evidence="2" key="1">
    <citation type="submission" date="2013-12" db="EMBL/GenBank/DDBJ databases">
        <authorList>
            <person name="Linke B."/>
        </authorList>
    </citation>
    <scope>NUCLEOTIDE SEQUENCE [LARGE SCALE GENOMIC DNA]</scope>
    <source>
        <strain evidence="2">CRIB-18</strain>
    </source>
</reference>
<feature type="compositionally biased region" description="Acidic residues" evidence="1">
    <location>
        <begin position="455"/>
        <end position="466"/>
    </location>
</feature>
<dbReference type="Proteomes" id="UP000031552">
    <property type="component" value="Unassembled WGS sequence"/>
</dbReference>
<sequence length="474" mass="54378">MINNYPIPIVLGNLRKLSEFKVGDSPVTDISGRLSIENREIFVTLRRAVTHAFDVSVIEKTFADALSIQTTALRHSSGYARKTPYTEKAEIIADLAPAAFKGLQNLAATYRGQEKKIQADKLLEIYKKYQTVIIKKAENKVVRPLPPIPAIRNKPSEIIVQLKNESKRPQPFSNLKQFWEQREVKDSNQEIKSEVKILENAKSFPIKEVETKTSLEKIIENPSEEKKVLPSSLTSHEKEKPLIEKVIINSATLDEPSSSKKEKRNISSLIARIHNDSHQKKVKSLEDRVNNRESIASSQIREITSQEQNKNKPLRSLLQEFFGNRGRPRFHADIIDHMVSVRREKSKEKALKEEKEIQEKGFNIALIEKGKALGTKECKGGKERKKIKQKKKSKTWEDLSSNTYFEENEEKLARQADLFKAVNKQRLTKSISCMIPKFVDSDLQVALQRRRPFLEDSDSDSDEEFDFERGKKSL</sequence>
<accession>A0A090DZJ9</accession>
<reference evidence="2" key="2">
    <citation type="submission" date="2014-09" db="EMBL/GenBank/DDBJ databases">
        <title>Criblamydia sequanensis harbors a mega-plasmid encoding arsenite resistance.</title>
        <authorList>
            <person name="Bertelli C."/>
            <person name="Goesmann A."/>
            <person name="Greub G."/>
        </authorList>
    </citation>
    <scope>NUCLEOTIDE SEQUENCE [LARGE SCALE GENOMIC DNA]</scope>
    <source>
        <strain evidence="2">CRIB-18</strain>
    </source>
</reference>
<gene>
    <name evidence="2" type="ORF">CSEC_1259</name>
</gene>
<feature type="region of interest" description="Disordered" evidence="1">
    <location>
        <begin position="454"/>
        <end position="474"/>
    </location>
</feature>
<protein>
    <submittedName>
        <fullName evidence="2">Uncharacterized protein</fullName>
    </submittedName>
</protein>
<evidence type="ECO:0000256" key="1">
    <source>
        <dbReference type="SAM" id="MobiDB-lite"/>
    </source>
</evidence>
<organism evidence="2 3">
    <name type="scientific">Candidatus Criblamydia sequanensis CRIB-18</name>
    <dbReference type="NCBI Taxonomy" id="1437425"/>
    <lineage>
        <taxon>Bacteria</taxon>
        <taxon>Pseudomonadati</taxon>
        <taxon>Chlamydiota</taxon>
        <taxon>Chlamydiia</taxon>
        <taxon>Parachlamydiales</taxon>
        <taxon>Candidatus Criblamydiaceae</taxon>
        <taxon>Candidatus Criblamydia</taxon>
    </lineage>
</organism>
<dbReference type="RefSeq" id="WP_041017624.1">
    <property type="nucleotide sequence ID" value="NZ_CCEJ010000005.1"/>
</dbReference>
<evidence type="ECO:0000313" key="3">
    <source>
        <dbReference type="Proteomes" id="UP000031552"/>
    </source>
</evidence>
<dbReference type="STRING" id="1437425.CSEC_1259"/>
<name>A0A090DZJ9_9BACT</name>
<dbReference type="EMBL" id="CCEJ010000005">
    <property type="protein sequence ID" value="CDR34079.1"/>
    <property type="molecule type" value="Genomic_DNA"/>
</dbReference>
<keyword evidence="3" id="KW-1185">Reference proteome</keyword>
<comment type="caution">
    <text evidence="2">The sequence shown here is derived from an EMBL/GenBank/DDBJ whole genome shotgun (WGS) entry which is preliminary data.</text>
</comment>
<proteinExistence type="predicted"/>
<dbReference type="AlphaFoldDB" id="A0A090DZJ9"/>
<evidence type="ECO:0000313" key="2">
    <source>
        <dbReference type="EMBL" id="CDR34079.1"/>
    </source>
</evidence>